<feature type="compositionally biased region" description="Low complexity" evidence="1">
    <location>
        <begin position="212"/>
        <end position="222"/>
    </location>
</feature>
<feature type="compositionally biased region" description="Basic and acidic residues" evidence="1">
    <location>
        <begin position="247"/>
        <end position="256"/>
    </location>
</feature>
<dbReference type="InterPro" id="IPR029006">
    <property type="entry name" value="ADF-H/Gelsolin-like_dom_sf"/>
</dbReference>
<evidence type="ECO:0008006" key="4">
    <source>
        <dbReference type="Google" id="ProtNLM"/>
    </source>
</evidence>
<dbReference type="Proteomes" id="UP000235388">
    <property type="component" value="Unassembled WGS sequence"/>
</dbReference>
<feature type="compositionally biased region" description="Polar residues" evidence="1">
    <location>
        <begin position="369"/>
        <end position="379"/>
    </location>
</feature>
<dbReference type="AlphaFoldDB" id="A0A2N5VIN9"/>
<feature type="compositionally biased region" description="Polar residues" evidence="1">
    <location>
        <begin position="403"/>
        <end position="419"/>
    </location>
</feature>
<feature type="compositionally biased region" description="Polar residues" evidence="1">
    <location>
        <begin position="273"/>
        <end position="291"/>
    </location>
</feature>
<accession>A0A2N5VIN9</accession>
<feature type="compositionally biased region" description="Polar residues" evidence="1">
    <location>
        <begin position="692"/>
        <end position="701"/>
    </location>
</feature>
<feature type="compositionally biased region" description="Low complexity" evidence="1">
    <location>
        <begin position="736"/>
        <end position="746"/>
    </location>
</feature>
<keyword evidence="3" id="KW-1185">Reference proteome</keyword>
<feature type="compositionally biased region" description="Polar residues" evidence="1">
    <location>
        <begin position="508"/>
        <end position="523"/>
    </location>
</feature>
<feature type="region of interest" description="Disordered" evidence="1">
    <location>
        <begin position="501"/>
        <end position="705"/>
    </location>
</feature>
<evidence type="ECO:0000313" key="2">
    <source>
        <dbReference type="EMBL" id="PLW49869.1"/>
    </source>
</evidence>
<feature type="compositionally biased region" description="Polar residues" evidence="1">
    <location>
        <begin position="257"/>
        <end position="267"/>
    </location>
</feature>
<feature type="compositionally biased region" description="Polar residues" evidence="1">
    <location>
        <begin position="643"/>
        <end position="656"/>
    </location>
</feature>
<feature type="region of interest" description="Disordered" evidence="1">
    <location>
        <begin position="247"/>
        <end position="267"/>
    </location>
</feature>
<feature type="region of interest" description="Disordered" evidence="1">
    <location>
        <begin position="105"/>
        <end position="135"/>
    </location>
</feature>
<feature type="region of interest" description="Disordered" evidence="1">
    <location>
        <begin position="273"/>
        <end position="292"/>
    </location>
</feature>
<feature type="compositionally biased region" description="Polar residues" evidence="1">
    <location>
        <begin position="109"/>
        <end position="121"/>
    </location>
</feature>
<dbReference type="EMBL" id="PGCJ01000093">
    <property type="protein sequence ID" value="PLW49869.1"/>
    <property type="molecule type" value="Genomic_DNA"/>
</dbReference>
<evidence type="ECO:0000313" key="3">
    <source>
        <dbReference type="Proteomes" id="UP000235388"/>
    </source>
</evidence>
<feature type="compositionally biased region" description="Basic and acidic residues" evidence="1">
    <location>
        <begin position="543"/>
        <end position="557"/>
    </location>
</feature>
<name>A0A2N5VIN9_9BASI</name>
<feature type="region of interest" description="Disordered" evidence="1">
    <location>
        <begin position="212"/>
        <end position="234"/>
    </location>
</feature>
<comment type="caution">
    <text evidence="2">The sequence shown here is derived from an EMBL/GenBank/DDBJ whole genome shotgun (WGS) entry which is preliminary data.</text>
</comment>
<protein>
    <recommendedName>
        <fullName evidence="4">Gelsolin-like domain-containing protein</fullName>
    </recommendedName>
</protein>
<sequence length="1253" mass="137450">MATAQEFKQQQRYLSIEACFQCQQKNPLDNINILGLTQRRSSRQGNYLVAIGSGLGCHTPCHTARESADIKIKKSLSTETATLRCFNFHPLQRGNYLKHHRNHIENRDTTVSSMDKNQSSPAGRRNDPAPTSLPNQHHAIQYSSKFTSDSSKPVPLAHFMGARRDLKGPVLTKQRVDEKEIRPEGWELAEKRFQQAQSGGGINSLASLLSAGSQGGASNLSSHAGNFTKRALPGMVPLDRIQNEEKQRNTNDHHNNQSDTKSSFSSKFQNIKLSTSTDPSSQSNPPGSTSHAAAYLKPKSLADRLAQLGVSNDVQSIKTNNSSSHPAASSPRADKFPIDQISKQPEHDPVLQQDPSKRNINRIPKSHSAIFTNSSQQTSLEDKPDRNAKTSLSAHIAPPRGVPSSTPQSRVSPILSSPQPDTPLIAGPNGPSQPNSCPSYKRSTRPQSALPHVPHISTENSATLGVPNKALTASLSRLAGSNIVAQRLEWSKQKEQLGTMDEFGSPVVKTSPNSTASALHSQIPSPVLPSPSLPTQQNLVFSERSKNLNEPPPEIHSRGSSQSRLQSIQRENTGPTLTEPALAKKQLNQYNKSNRSDEDDDQRFGVANNRDNKRNKKNTDPLRSSSPTKKENEGRGRGPQAANDVNPSVTSPLRLSQKSRARVPRRPSGSTPGNRPRIDAAKVSSPPPANMPSRQLPSIPTFSPLMKKGTSELAAVWGTQLSNSVKKPAEGDSLPKKPSQPLSSPLNSHRPLPTPPSATLPARPKPATAVDSRPLPVPPASSVTATPHSPEPRARTRPLPIPQIKSEPQPLKDNKFNVPPQRQLDVSRIWASYEEKRQSLSALIEPDGLVQLEIFQLNRNHMDEFSTTMLDPDDYGIFFSQETLLIICTMKGSKMGYEPPELVQALGGRLLLRTGDRFDSIYQRGLSAVFTCKSFPLLPSESQPSEPDARVIVIEENMLDLSQSLTLCTGYSTLLKVCDESRNKLSLYLWKGRASNSLEVEECKLLAQQVRNEAGPLKGAFEEIEEGNESDEFLSIFCNAVFARSYHWKYKELVPMRPLIIDSGGQALDRVARRGVSVVWTGLEVFVLVCPGHKSKAEVDSGLALAQALARVHPAHPGLRHKRTLAVHCLLFPSIVPVDLLASVRFAVDLHRFNNGPNVPSSMNLPANELFLGEQVQASTCSLRDNSSAGWYKLVPARRGVIPRQAATTFYQPSEELFHGEQVQAGTCLPMNNASASRYKLVPARRRPLRRPR</sequence>
<dbReference type="OrthoDB" id="6375767at2759"/>
<feature type="region of interest" description="Disordered" evidence="1">
    <location>
        <begin position="344"/>
        <end position="461"/>
    </location>
</feature>
<dbReference type="STRING" id="200324.A0A2N5VIN9"/>
<reference evidence="2 3" key="1">
    <citation type="submission" date="2017-11" db="EMBL/GenBank/DDBJ databases">
        <title>De novo assembly and phasing of dikaryotic genomes from two isolates of Puccinia coronata f. sp. avenae, the causal agent of oat crown rust.</title>
        <authorList>
            <person name="Miller M.E."/>
            <person name="Zhang Y."/>
            <person name="Omidvar V."/>
            <person name="Sperschneider J."/>
            <person name="Schwessinger B."/>
            <person name="Raley C."/>
            <person name="Palmer J.M."/>
            <person name="Garnica D."/>
            <person name="Upadhyaya N."/>
            <person name="Rathjen J."/>
            <person name="Taylor J.M."/>
            <person name="Park R.F."/>
            <person name="Dodds P.N."/>
            <person name="Hirsch C.D."/>
            <person name="Kianian S.F."/>
            <person name="Figueroa M."/>
        </authorList>
    </citation>
    <scope>NUCLEOTIDE SEQUENCE [LARGE SCALE GENOMIC DNA]</scope>
    <source>
        <strain evidence="2">12NC29</strain>
    </source>
</reference>
<organism evidence="2 3">
    <name type="scientific">Puccinia coronata f. sp. avenae</name>
    <dbReference type="NCBI Taxonomy" id="200324"/>
    <lineage>
        <taxon>Eukaryota</taxon>
        <taxon>Fungi</taxon>
        <taxon>Dikarya</taxon>
        <taxon>Basidiomycota</taxon>
        <taxon>Pucciniomycotina</taxon>
        <taxon>Pucciniomycetes</taxon>
        <taxon>Pucciniales</taxon>
        <taxon>Pucciniaceae</taxon>
        <taxon>Puccinia</taxon>
    </lineage>
</organism>
<dbReference type="SUPFAM" id="SSF55753">
    <property type="entry name" value="Actin depolymerizing proteins"/>
    <property type="match status" value="1"/>
</dbReference>
<feature type="compositionally biased region" description="Polar residues" evidence="1">
    <location>
        <begin position="558"/>
        <end position="576"/>
    </location>
</feature>
<evidence type="ECO:0000256" key="1">
    <source>
        <dbReference type="SAM" id="MobiDB-lite"/>
    </source>
</evidence>
<proteinExistence type="predicted"/>
<gene>
    <name evidence="2" type="ORF">PCANC_07117</name>
</gene>
<feature type="region of interest" description="Disordered" evidence="1">
    <location>
        <begin position="724"/>
        <end position="818"/>
    </location>
</feature>
<dbReference type="Gene3D" id="3.40.20.10">
    <property type="entry name" value="Severin"/>
    <property type="match status" value="1"/>
</dbReference>